<dbReference type="AlphaFoldDB" id="A0A078A408"/>
<evidence type="ECO:0000313" key="2">
    <source>
        <dbReference type="EMBL" id="CDW75499.1"/>
    </source>
</evidence>
<accession>A0A078A408</accession>
<name>A0A078A408_STYLE</name>
<feature type="signal peptide" evidence="1">
    <location>
        <begin position="1"/>
        <end position="18"/>
    </location>
</feature>
<feature type="chain" id="PRO_5001729238" evidence="1">
    <location>
        <begin position="19"/>
        <end position="207"/>
    </location>
</feature>
<protein>
    <submittedName>
        <fullName evidence="2">Uncharacterized protein</fullName>
    </submittedName>
</protein>
<dbReference type="Proteomes" id="UP000039865">
    <property type="component" value="Unassembled WGS sequence"/>
</dbReference>
<evidence type="ECO:0000256" key="1">
    <source>
        <dbReference type="SAM" id="SignalP"/>
    </source>
</evidence>
<keyword evidence="3" id="KW-1185">Reference proteome</keyword>
<dbReference type="InParanoid" id="A0A078A408"/>
<gene>
    <name evidence="2" type="primary">Contig6504.g6960</name>
    <name evidence="2" type="ORF">STYLEM_4489</name>
</gene>
<evidence type="ECO:0000313" key="3">
    <source>
        <dbReference type="Proteomes" id="UP000039865"/>
    </source>
</evidence>
<organism evidence="2 3">
    <name type="scientific">Stylonychia lemnae</name>
    <name type="common">Ciliate</name>
    <dbReference type="NCBI Taxonomy" id="5949"/>
    <lineage>
        <taxon>Eukaryota</taxon>
        <taxon>Sar</taxon>
        <taxon>Alveolata</taxon>
        <taxon>Ciliophora</taxon>
        <taxon>Intramacronucleata</taxon>
        <taxon>Spirotrichea</taxon>
        <taxon>Stichotrichia</taxon>
        <taxon>Sporadotrichida</taxon>
        <taxon>Oxytrichidae</taxon>
        <taxon>Stylonychinae</taxon>
        <taxon>Stylonychia</taxon>
    </lineage>
</organism>
<sequence>MLILISIMLVMEIQLNQTKSCMREGNQKIGNKKESLPPIERQHFDREKEFRVRLNSIKKNYQMERLKGDVQNERYKQSSKYIEPIDDDGYRFKREQRVPMMQDVIQHRPKIQTRVIEPPPVIIDPKAAQYHDPLPAYYYNTPYFKEYFTPAHQPMVKLSPLYKSPHPIVQVQREIQMKNDIISGLNTEIKRIKNYDSLYNYTYGNLM</sequence>
<keyword evidence="1" id="KW-0732">Signal</keyword>
<dbReference type="EMBL" id="CCKQ01004346">
    <property type="protein sequence ID" value="CDW75499.1"/>
    <property type="molecule type" value="Genomic_DNA"/>
</dbReference>
<reference evidence="2 3" key="1">
    <citation type="submission" date="2014-06" db="EMBL/GenBank/DDBJ databases">
        <authorList>
            <person name="Swart Estienne"/>
        </authorList>
    </citation>
    <scope>NUCLEOTIDE SEQUENCE [LARGE SCALE GENOMIC DNA]</scope>
    <source>
        <strain evidence="2 3">130c</strain>
    </source>
</reference>
<proteinExistence type="predicted"/>